<feature type="binding site" evidence="8">
    <location>
        <position position="155"/>
    </location>
    <ligand>
        <name>Mg(2+)</name>
        <dbReference type="ChEBI" id="CHEBI:18420"/>
    </ligand>
</feature>
<feature type="binding site" evidence="8">
    <location>
        <position position="278"/>
    </location>
    <ligand>
        <name>Mg(2+)</name>
        <dbReference type="ChEBI" id="CHEBI:18420"/>
    </ligand>
</feature>
<dbReference type="PROSITE" id="PS00123">
    <property type="entry name" value="ALKALINE_PHOSPHATASE"/>
    <property type="match status" value="1"/>
</dbReference>
<dbReference type="PANTHER" id="PTHR11596:SF5">
    <property type="entry name" value="ALKALINE PHOSPHATASE"/>
    <property type="match status" value="1"/>
</dbReference>
<evidence type="ECO:0000256" key="1">
    <source>
        <dbReference type="ARBA" id="ARBA00005984"/>
    </source>
</evidence>
<dbReference type="PRINTS" id="PR00113">
    <property type="entry name" value="ALKPHPHTASE"/>
</dbReference>
<keyword evidence="5 8" id="KW-0862">Zinc</keyword>
<protein>
    <submittedName>
        <fullName evidence="11">Alkaline phosphatase</fullName>
    </submittedName>
</protein>
<proteinExistence type="inferred from homology"/>
<dbReference type="PATRIC" id="fig|915437.3.peg.289"/>
<evidence type="ECO:0000256" key="3">
    <source>
        <dbReference type="ARBA" id="ARBA00022723"/>
    </source>
</evidence>
<dbReference type="GO" id="GO:0046872">
    <property type="term" value="F:metal ion binding"/>
    <property type="evidence" value="ECO:0007669"/>
    <property type="project" value="UniProtKB-KW"/>
</dbReference>
<dbReference type="SMART" id="SM00098">
    <property type="entry name" value="alkPPc"/>
    <property type="match status" value="1"/>
</dbReference>
<sequence>MNRLLKKGLPAVLGLTLAATPAWIGATTPTAPAAPTATQAQADGTVKNVIFLIGDGMGPSYTAAYRYMIDKASTPTMEKTVFDPYLVGMQTTYSEDEHQNITDSASAATAMSAAVKTYNAAIAVDNDQTEVKTVLEQAKENGMSTGLVATSEITHATPAAYGAHDISRKNMDAIADDYFDEMIGGQHKIDVLLGGGKSNFARKDRDLTAEFKKAGFGYVTDRKGLLANKDEQLLGLFADGGLDKMIDRTSATPSLKEMTNAALDRLSDNDKGFFLMVEGSQIDWAGHDNDIVGAMSEMEDFAGAFQAAIDFAKKDGNTLVVATADHSTGGLSLGANGEYNFNVAPIKAAVHTPDYMAAKITAGESVDKVLLQNIKLKLTAAERASVKKAAESKDATTIDNAIEAIFNTRSFTGWTTGGHTGEDVPVYAYGPSSERFAGLIDNTDNAKIIFELLSGKPTR</sequence>
<feature type="binding site" evidence="8">
    <location>
        <position position="419"/>
    </location>
    <ligand>
        <name>Zn(2+)</name>
        <dbReference type="ChEBI" id="CHEBI:29105"/>
        <label>2</label>
    </ligand>
</feature>
<feature type="binding site" evidence="8">
    <location>
        <position position="287"/>
    </location>
    <ligand>
        <name>Zn(2+)</name>
        <dbReference type="ChEBI" id="CHEBI:29105"/>
        <label>2</label>
    </ligand>
</feature>
<keyword evidence="2" id="KW-0597">Phosphoprotein</keyword>
<dbReference type="HOGENOM" id="CLU_008539_6_2_9"/>
<comment type="cofactor">
    <cofactor evidence="8">
        <name>Zn(2+)</name>
        <dbReference type="ChEBI" id="CHEBI:29105"/>
    </cofactor>
    <text evidence="8">Binds 2 Zn(2+) ions.</text>
</comment>
<organism evidence="11 12">
    <name type="scientific">Saccharibacillus sacchari DSM 19268</name>
    <dbReference type="NCBI Taxonomy" id="915437"/>
    <lineage>
        <taxon>Bacteria</taxon>
        <taxon>Bacillati</taxon>
        <taxon>Bacillota</taxon>
        <taxon>Bacilli</taxon>
        <taxon>Bacillales</taxon>
        <taxon>Paenibacillaceae</taxon>
        <taxon>Saccharibacillus</taxon>
    </lineage>
</organism>
<comment type="similarity">
    <text evidence="1 9">Belongs to the alkaline phosphatase family.</text>
</comment>
<comment type="cofactor">
    <cofactor evidence="8">
        <name>Mg(2+)</name>
        <dbReference type="ChEBI" id="CHEBI:18420"/>
    </cofactor>
    <text evidence="8">Binds 1 Mg(2+) ion.</text>
</comment>
<dbReference type="SUPFAM" id="SSF53649">
    <property type="entry name" value="Alkaline phosphatase-like"/>
    <property type="match status" value="1"/>
</dbReference>
<feature type="binding site" evidence="8">
    <location>
        <position position="283"/>
    </location>
    <ligand>
        <name>Zn(2+)</name>
        <dbReference type="ChEBI" id="CHEBI:29105"/>
        <label>2</label>
    </ligand>
</feature>
<dbReference type="OrthoDB" id="9794455at2"/>
<evidence type="ECO:0000256" key="8">
    <source>
        <dbReference type="PIRSR" id="PIRSR601952-2"/>
    </source>
</evidence>
<keyword evidence="4" id="KW-0378">Hydrolase</keyword>
<evidence type="ECO:0000313" key="11">
    <source>
        <dbReference type="EMBL" id="EXG83306.1"/>
    </source>
</evidence>
<evidence type="ECO:0000313" key="12">
    <source>
        <dbReference type="Proteomes" id="UP000053380"/>
    </source>
</evidence>
<dbReference type="EMBL" id="JFBU01000001">
    <property type="protein sequence ID" value="EXG83306.1"/>
    <property type="molecule type" value="Genomic_DNA"/>
</dbReference>
<dbReference type="InterPro" id="IPR018299">
    <property type="entry name" value="Alkaline_phosphatase_AS"/>
</dbReference>
<dbReference type="RefSeq" id="WP_037282683.1">
    <property type="nucleotide sequence ID" value="NZ_KK073875.1"/>
</dbReference>
<evidence type="ECO:0000256" key="9">
    <source>
        <dbReference type="RuleBase" id="RU003946"/>
    </source>
</evidence>
<dbReference type="Proteomes" id="UP000053380">
    <property type="component" value="Unassembled WGS sequence"/>
</dbReference>
<feature type="binding site" evidence="8">
    <location>
        <position position="325"/>
    </location>
    <ligand>
        <name>Zn(2+)</name>
        <dbReference type="ChEBI" id="CHEBI:29105"/>
        <label>2</label>
    </ligand>
</feature>
<evidence type="ECO:0000256" key="5">
    <source>
        <dbReference type="ARBA" id="ARBA00022833"/>
    </source>
</evidence>
<dbReference type="AlphaFoldDB" id="A0A011AMV7"/>
<keyword evidence="6 8" id="KW-0460">Magnesium</keyword>
<reference evidence="11 12" key="1">
    <citation type="submission" date="2013-07" db="EMBL/GenBank/DDBJ databases">
        <authorList>
            <consortium name="DOE Joint Genome Institute"/>
            <person name="Anderson I."/>
            <person name="Huntemann M."/>
            <person name="Han J."/>
            <person name="Chen A."/>
            <person name="Kyrpides N."/>
            <person name="Mavromatis K."/>
            <person name="Markowitz V."/>
            <person name="Palaniappan K."/>
            <person name="Ivanova N."/>
            <person name="Schaumberg A."/>
            <person name="Pati A."/>
            <person name="Liolios K."/>
            <person name="Nordberg H.P."/>
            <person name="Cantor M.N."/>
            <person name="Hua S.X."/>
            <person name="Woyke T."/>
        </authorList>
    </citation>
    <scope>NUCLEOTIDE SEQUENCE [LARGE SCALE GENOMIC DNA]</scope>
    <source>
        <strain evidence="11 12">DSM 19268</strain>
    </source>
</reference>
<evidence type="ECO:0000256" key="2">
    <source>
        <dbReference type="ARBA" id="ARBA00022553"/>
    </source>
</evidence>
<name>A0A011AMV7_9BACL</name>
<evidence type="ECO:0000256" key="6">
    <source>
        <dbReference type="ARBA" id="ARBA00022842"/>
    </source>
</evidence>
<keyword evidence="12" id="KW-1185">Reference proteome</keyword>
<feature type="binding site" evidence="8">
    <location>
        <position position="55"/>
    </location>
    <ligand>
        <name>Mg(2+)</name>
        <dbReference type="ChEBI" id="CHEBI:18420"/>
    </ligand>
</feature>
<evidence type="ECO:0000256" key="4">
    <source>
        <dbReference type="ARBA" id="ARBA00022801"/>
    </source>
</evidence>
<evidence type="ECO:0000256" key="7">
    <source>
        <dbReference type="PIRSR" id="PIRSR601952-1"/>
    </source>
</evidence>
<dbReference type="Gene3D" id="1.10.60.40">
    <property type="match status" value="1"/>
</dbReference>
<feature type="active site" description="Phosphoserine intermediate" evidence="7">
    <location>
        <position position="104"/>
    </location>
</feature>
<feature type="chain" id="PRO_5039278849" evidence="10">
    <location>
        <begin position="25"/>
        <end position="459"/>
    </location>
</feature>
<keyword evidence="10" id="KW-0732">Signal</keyword>
<feature type="signal peptide" evidence="10">
    <location>
        <begin position="1"/>
        <end position="24"/>
    </location>
</feature>
<dbReference type="Gene3D" id="3.40.720.10">
    <property type="entry name" value="Alkaline Phosphatase, subunit A"/>
    <property type="match status" value="1"/>
</dbReference>
<dbReference type="InterPro" id="IPR001952">
    <property type="entry name" value="Alkaline_phosphatase"/>
</dbReference>
<keyword evidence="3 8" id="KW-0479">Metal-binding</keyword>
<dbReference type="PANTHER" id="PTHR11596">
    <property type="entry name" value="ALKALINE PHOSPHATASE"/>
    <property type="match status" value="1"/>
</dbReference>
<accession>A0A011AMV7</accession>
<evidence type="ECO:0000256" key="10">
    <source>
        <dbReference type="SAM" id="SignalP"/>
    </source>
</evidence>
<dbReference type="GO" id="GO:0004035">
    <property type="term" value="F:alkaline phosphatase activity"/>
    <property type="evidence" value="ECO:0007669"/>
    <property type="project" value="TreeGrafter"/>
</dbReference>
<feature type="binding site" evidence="8">
    <location>
        <position position="157"/>
    </location>
    <ligand>
        <name>Mg(2+)</name>
        <dbReference type="ChEBI" id="CHEBI:18420"/>
    </ligand>
</feature>
<gene>
    <name evidence="11" type="ORF">SacsacDRAFT_0272</name>
</gene>
<dbReference type="InterPro" id="IPR017850">
    <property type="entry name" value="Alkaline_phosphatase_core_sf"/>
</dbReference>
<feature type="binding site" evidence="8">
    <location>
        <position position="326"/>
    </location>
    <ligand>
        <name>Zn(2+)</name>
        <dbReference type="ChEBI" id="CHEBI:29105"/>
        <label>2</label>
    </ligand>
</feature>
<dbReference type="Pfam" id="PF00245">
    <property type="entry name" value="Alk_phosphatase"/>
    <property type="match status" value="1"/>
</dbReference>
<feature type="binding site" evidence="8">
    <location>
        <position position="55"/>
    </location>
    <ligand>
        <name>Zn(2+)</name>
        <dbReference type="ChEBI" id="CHEBI:29105"/>
        <label>2</label>
    </ligand>
</feature>
<comment type="caution">
    <text evidence="11">The sequence shown here is derived from an EMBL/GenBank/DDBJ whole genome shotgun (WGS) entry which is preliminary data.</text>
</comment>
<dbReference type="CDD" id="cd16012">
    <property type="entry name" value="ALP"/>
    <property type="match status" value="1"/>
</dbReference>